<comment type="caution">
    <text evidence="2">The sequence shown here is derived from an EMBL/GenBank/DDBJ whole genome shotgun (WGS) entry which is preliminary data.</text>
</comment>
<protein>
    <recommendedName>
        <fullName evidence="1">L,D-TPase catalytic domain-containing protein</fullName>
    </recommendedName>
</protein>
<dbReference type="RefSeq" id="WP_284187229.1">
    <property type="nucleotide sequence ID" value="NZ_BSPX01000014.1"/>
</dbReference>
<dbReference type="InterPro" id="IPR005490">
    <property type="entry name" value="LD_TPept_cat_dom"/>
</dbReference>
<sequence>MTTPFVIPPASTQFLLCIAADWDSPAGELQCFTRNADGNWQPAFAPLPVMLGRSGLAWGRGLHPLMAGTAKQEGDGRAPAGVFAITALFGYAPADAPLPRAARLPYHPARPGLKCVDDPKSGHYNCIVDAAGVPSDWASCEDMLRDDRRYELGAVVAHNMNPPLPGAGSCIFLHVWETPETPTSGCTAMVLDHMEEIARWLDAARAPVLVQLPESEYARHQQAWGLPRR</sequence>
<accession>A0ABQ6F8E4</accession>
<dbReference type="PANTHER" id="PTHR38589">
    <property type="entry name" value="BLR0621 PROTEIN"/>
    <property type="match status" value="1"/>
</dbReference>
<gene>
    <name evidence="2" type="ORF">GCM10007933_12970</name>
</gene>
<dbReference type="Proteomes" id="UP001157167">
    <property type="component" value="Unassembled WGS sequence"/>
</dbReference>
<dbReference type="PANTHER" id="PTHR38589:SF1">
    <property type="entry name" value="BLR0621 PROTEIN"/>
    <property type="match status" value="1"/>
</dbReference>
<proteinExistence type="predicted"/>
<reference evidence="3" key="1">
    <citation type="journal article" date="2019" name="Int. J. Syst. Evol. Microbiol.">
        <title>The Global Catalogue of Microorganisms (GCM) 10K type strain sequencing project: providing services to taxonomists for standard genome sequencing and annotation.</title>
        <authorList>
            <consortium name="The Broad Institute Genomics Platform"/>
            <consortium name="The Broad Institute Genome Sequencing Center for Infectious Disease"/>
            <person name="Wu L."/>
            <person name="Ma J."/>
        </authorList>
    </citation>
    <scope>NUCLEOTIDE SEQUENCE [LARGE SCALE GENOMIC DNA]</scope>
    <source>
        <strain evidence="3">NBRC 102407</strain>
    </source>
</reference>
<dbReference type="Pfam" id="PF03734">
    <property type="entry name" value="YkuD"/>
    <property type="match status" value="1"/>
</dbReference>
<name>A0ABQ6F8E4_9RHOO</name>
<keyword evidence="3" id="KW-1185">Reference proteome</keyword>
<feature type="domain" description="L,D-TPase catalytic" evidence="1">
    <location>
        <begin position="49"/>
        <end position="209"/>
    </location>
</feature>
<organism evidence="2 3">
    <name type="scientific">Zoogloea oryzae</name>
    <dbReference type="NCBI Taxonomy" id="310767"/>
    <lineage>
        <taxon>Bacteria</taxon>
        <taxon>Pseudomonadati</taxon>
        <taxon>Pseudomonadota</taxon>
        <taxon>Betaproteobacteria</taxon>
        <taxon>Rhodocyclales</taxon>
        <taxon>Zoogloeaceae</taxon>
        <taxon>Zoogloea</taxon>
    </lineage>
</organism>
<evidence type="ECO:0000259" key="1">
    <source>
        <dbReference type="Pfam" id="PF03734"/>
    </source>
</evidence>
<dbReference type="EMBL" id="BSPX01000014">
    <property type="protein sequence ID" value="GLT21843.1"/>
    <property type="molecule type" value="Genomic_DNA"/>
</dbReference>
<evidence type="ECO:0000313" key="2">
    <source>
        <dbReference type="EMBL" id="GLT21843.1"/>
    </source>
</evidence>
<evidence type="ECO:0000313" key="3">
    <source>
        <dbReference type="Proteomes" id="UP001157167"/>
    </source>
</evidence>